<name>A0A699UXN9_TANCI</name>
<evidence type="ECO:0000313" key="2">
    <source>
        <dbReference type="EMBL" id="GFD27635.1"/>
    </source>
</evidence>
<dbReference type="AlphaFoldDB" id="A0A699UXN9"/>
<sequence>NHETRATGTASFPKANVATFNNQNGGRGHASDRGRGRGRGFGRDEKIDNFDIDSFGIDILDVDPKDQNDTTQLNVSDILTNE</sequence>
<comment type="caution">
    <text evidence="2">The sequence shown here is derived from an EMBL/GenBank/DDBJ whole genome shotgun (WGS) entry which is preliminary data.</text>
</comment>
<feature type="compositionally biased region" description="Polar residues" evidence="1">
    <location>
        <begin position="1"/>
        <end position="10"/>
    </location>
</feature>
<feature type="region of interest" description="Disordered" evidence="1">
    <location>
        <begin position="60"/>
        <end position="82"/>
    </location>
</feature>
<gene>
    <name evidence="2" type="ORF">Tci_899604</name>
</gene>
<organism evidence="2">
    <name type="scientific">Tanacetum cinerariifolium</name>
    <name type="common">Dalmatian daisy</name>
    <name type="synonym">Chrysanthemum cinerariifolium</name>
    <dbReference type="NCBI Taxonomy" id="118510"/>
    <lineage>
        <taxon>Eukaryota</taxon>
        <taxon>Viridiplantae</taxon>
        <taxon>Streptophyta</taxon>
        <taxon>Embryophyta</taxon>
        <taxon>Tracheophyta</taxon>
        <taxon>Spermatophyta</taxon>
        <taxon>Magnoliopsida</taxon>
        <taxon>eudicotyledons</taxon>
        <taxon>Gunneridae</taxon>
        <taxon>Pentapetalae</taxon>
        <taxon>asterids</taxon>
        <taxon>campanulids</taxon>
        <taxon>Asterales</taxon>
        <taxon>Asteraceae</taxon>
        <taxon>Asteroideae</taxon>
        <taxon>Anthemideae</taxon>
        <taxon>Anthemidinae</taxon>
        <taxon>Tanacetum</taxon>
    </lineage>
</organism>
<feature type="compositionally biased region" description="Polar residues" evidence="1">
    <location>
        <begin position="69"/>
        <end position="82"/>
    </location>
</feature>
<dbReference type="EMBL" id="BKCJ011378549">
    <property type="protein sequence ID" value="GFD27635.1"/>
    <property type="molecule type" value="Genomic_DNA"/>
</dbReference>
<feature type="non-terminal residue" evidence="2">
    <location>
        <position position="1"/>
    </location>
</feature>
<protein>
    <submittedName>
        <fullName evidence="2">Uncharacterized protein</fullName>
    </submittedName>
</protein>
<reference evidence="2" key="1">
    <citation type="journal article" date="2019" name="Sci. Rep.">
        <title>Draft genome of Tanacetum cinerariifolium, the natural source of mosquito coil.</title>
        <authorList>
            <person name="Yamashiro T."/>
            <person name="Shiraishi A."/>
            <person name="Satake H."/>
            <person name="Nakayama K."/>
        </authorList>
    </citation>
    <scope>NUCLEOTIDE SEQUENCE</scope>
</reference>
<proteinExistence type="predicted"/>
<feature type="region of interest" description="Disordered" evidence="1">
    <location>
        <begin position="1"/>
        <end position="46"/>
    </location>
</feature>
<accession>A0A699UXN9</accession>
<feature type="compositionally biased region" description="Basic and acidic residues" evidence="1">
    <location>
        <begin position="29"/>
        <end position="46"/>
    </location>
</feature>
<evidence type="ECO:0000256" key="1">
    <source>
        <dbReference type="SAM" id="MobiDB-lite"/>
    </source>
</evidence>